<gene>
    <name evidence="2" type="ORF">QVD17_35782</name>
</gene>
<evidence type="ECO:0000313" key="3">
    <source>
        <dbReference type="Proteomes" id="UP001229421"/>
    </source>
</evidence>
<comment type="caution">
    <text evidence="2">The sequence shown here is derived from an EMBL/GenBank/DDBJ whole genome shotgun (WGS) entry which is preliminary data.</text>
</comment>
<feature type="coiled-coil region" evidence="1">
    <location>
        <begin position="319"/>
        <end position="346"/>
    </location>
</feature>
<proteinExistence type="predicted"/>
<organism evidence="2 3">
    <name type="scientific">Tagetes erecta</name>
    <name type="common">African marigold</name>
    <dbReference type="NCBI Taxonomy" id="13708"/>
    <lineage>
        <taxon>Eukaryota</taxon>
        <taxon>Viridiplantae</taxon>
        <taxon>Streptophyta</taxon>
        <taxon>Embryophyta</taxon>
        <taxon>Tracheophyta</taxon>
        <taxon>Spermatophyta</taxon>
        <taxon>Magnoliopsida</taxon>
        <taxon>eudicotyledons</taxon>
        <taxon>Gunneridae</taxon>
        <taxon>Pentapetalae</taxon>
        <taxon>asterids</taxon>
        <taxon>campanulids</taxon>
        <taxon>Asterales</taxon>
        <taxon>Asteraceae</taxon>
        <taxon>Asteroideae</taxon>
        <taxon>Heliantheae alliance</taxon>
        <taxon>Tageteae</taxon>
        <taxon>Tagetes</taxon>
    </lineage>
</organism>
<feature type="coiled-coil region" evidence="1">
    <location>
        <begin position="101"/>
        <end position="160"/>
    </location>
</feature>
<evidence type="ECO:0000256" key="1">
    <source>
        <dbReference type="SAM" id="Coils"/>
    </source>
</evidence>
<evidence type="ECO:0000313" key="2">
    <source>
        <dbReference type="EMBL" id="KAK1409256.1"/>
    </source>
</evidence>
<dbReference type="Proteomes" id="UP001229421">
    <property type="component" value="Unassembled WGS sequence"/>
</dbReference>
<feature type="coiled-coil region" evidence="1">
    <location>
        <begin position="386"/>
        <end position="413"/>
    </location>
</feature>
<protein>
    <submittedName>
        <fullName evidence="2">Uncharacterized protein</fullName>
    </submittedName>
</protein>
<dbReference type="AlphaFoldDB" id="A0AAD8JV28"/>
<sequence>MEKAESSSSAQQDDIQINPGISITLVETKLKLETSTKKLSSAANDAIATIKSPAPPVKDDALKAAEIKDSGSISSTLSVNKPAAPSVNEETKHSEVLLVKIFNLEEEVVSLTQKKAELELEIEEDLKDVSLYMSGTKLETEVLIKQLEEYELVMKDAQKLANSEINIQIQIKETIKNILDGLPKQDKKTSQRIVELSMQFSEYCTRLDAVFQVLVASLRSSLTQIRSLEEELLAHSTLKATLEESENVMKPKPKQLEELKRKLDQANSGINKNKEIQKDLKADLKSKSVELSTLMTKQNDLECIIESLQTKNNIVEGDLAKEKSYNKALRSRVEELEREVSRQSEVTSVTTEQKNKISGALETLKDLKCSKEGSIQTLKTCLNELEADSKQAASSFENQIKQLKSQVTQVKSEETETLKNHAQLLENERITLGRTVLNAISQNFEMVLLTVKHKQKKERLRCYSLIGNQSCGQSEGVKSDLESMEVDFDIEDLTFNSLKTELLDNVKKMF</sequence>
<dbReference type="EMBL" id="JAUHHV010000010">
    <property type="protein sequence ID" value="KAK1409256.1"/>
    <property type="molecule type" value="Genomic_DNA"/>
</dbReference>
<name>A0AAD8JV28_TARER</name>
<keyword evidence="3" id="KW-1185">Reference proteome</keyword>
<reference evidence="2" key="1">
    <citation type="journal article" date="2023" name="bioRxiv">
        <title>Improved chromosome-level genome assembly for marigold (Tagetes erecta).</title>
        <authorList>
            <person name="Jiang F."/>
            <person name="Yuan L."/>
            <person name="Wang S."/>
            <person name="Wang H."/>
            <person name="Xu D."/>
            <person name="Wang A."/>
            <person name="Fan W."/>
        </authorList>
    </citation>
    <scope>NUCLEOTIDE SEQUENCE</scope>
    <source>
        <strain evidence="2">WSJ</strain>
        <tissue evidence="2">Leaf</tissue>
    </source>
</reference>
<keyword evidence="1" id="KW-0175">Coiled coil</keyword>
<feature type="coiled-coil region" evidence="1">
    <location>
        <begin position="225"/>
        <end position="276"/>
    </location>
</feature>
<accession>A0AAD8JV28</accession>